<dbReference type="InterPro" id="IPR015424">
    <property type="entry name" value="PyrdxlP-dep_Trfase"/>
</dbReference>
<dbReference type="EC" id="4.1.1.15" evidence="3 9"/>
<evidence type="ECO:0000256" key="5">
    <source>
        <dbReference type="ARBA" id="ARBA00022860"/>
    </source>
</evidence>
<keyword evidence="7 9" id="KW-0456">Lyase</keyword>
<dbReference type="PANTHER" id="PTHR43321:SF34">
    <property type="entry name" value="GLUTAMATE DECARBOXYLASE 1"/>
    <property type="match status" value="1"/>
</dbReference>
<evidence type="ECO:0000256" key="3">
    <source>
        <dbReference type="ARBA" id="ARBA00012421"/>
    </source>
</evidence>
<evidence type="ECO:0000256" key="7">
    <source>
        <dbReference type="ARBA" id="ARBA00023239"/>
    </source>
</evidence>
<feature type="modified residue" description="N6-(pyridoxal phosphate)lysine" evidence="8">
    <location>
        <position position="277"/>
    </location>
</feature>
<dbReference type="FunFam" id="3.90.1150.160:FF:000001">
    <property type="entry name" value="Glutamate decarboxylase"/>
    <property type="match status" value="2"/>
</dbReference>
<dbReference type="EMBL" id="LR031572">
    <property type="protein sequence ID" value="VDC78930.1"/>
    <property type="molecule type" value="Genomic_DNA"/>
</dbReference>
<dbReference type="GO" id="GO:0005516">
    <property type="term" value="F:calmodulin binding"/>
    <property type="evidence" value="ECO:0007669"/>
    <property type="project" value="UniProtKB-KW"/>
</dbReference>
<evidence type="ECO:0000256" key="8">
    <source>
        <dbReference type="PIRSR" id="PIRSR602129-50"/>
    </source>
</evidence>
<dbReference type="GO" id="GO:0004351">
    <property type="term" value="F:glutamate decarboxylase activity"/>
    <property type="evidence" value="ECO:0007669"/>
    <property type="project" value="UniProtKB-EC"/>
</dbReference>
<dbReference type="PANTHER" id="PTHR43321">
    <property type="entry name" value="GLUTAMATE DECARBOXYLASE"/>
    <property type="match status" value="1"/>
</dbReference>
<accession>A0A3P6A1V7</accession>
<reference evidence="10" key="1">
    <citation type="submission" date="2018-11" db="EMBL/GenBank/DDBJ databases">
        <authorList>
            <consortium name="Genoscope - CEA"/>
            <person name="William W."/>
        </authorList>
    </citation>
    <scope>NUCLEOTIDE SEQUENCE</scope>
</reference>
<dbReference type="SUPFAM" id="SSF53383">
    <property type="entry name" value="PLP-dependent transferases"/>
    <property type="match status" value="2"/>
</dbReference>
<sequence length="650" mass="74015">MVLSHAASDSDVSVHSTFASRYVRTSLPRFRMPENSIPKEAAYQIINDELMLDGNPRLNLASFVTTWMEPECDKLIMASINKNYVDMDEYPVTTELQNRCVNMIAHLFNAPLGETETAVGVGTVGSSEAIMLAGLAFKRKWQNKRKAEGKPFDKPNIVTGANVQVCWEKFARYFEVELKEVKLREGYYVMDPEQAVEMVDENTICVAAILGSTLNGEFEDVKLLNDLLVLKNKETGLDIPIHVDAASGGFIAPFLYPELEWDFRLPQVKSINVSGHKYGLVYAGIGWVVWRNKEDLPDELIFHINYLGADQPTFTLNFSKGSSQVIAQYYQLIRLGHEGYRNVMENCRENMIVLREGLEKTGRFSIVSKDEGIPLVAFSLKDNSSHTEFEISEMLRRYGWIVPAYTMPANAEHITVLRVVIREDFSRTLAERLVMDIEKVMHELDELPSRVINKISLGEVGHEHQSDTGSSQVIAQYYQLIRLGHEGYRNVMENCRENMIVLREGLEKTGRFNIVSKDEGVPLVAFSLKDSSSHTEFEISDMLRRYGWIVPAYTMPPNAQHITVLRVVIREDFSRTLAERLVIDIEKVIRELDELPSRVIHKISLGEEKSEANGDNLMVTVKKTEMEKQREIINGWKKFVSDRKKTNGIC</sequence>
<name>A0A3P6A1V7_BRACM</name>
<keyword evidence="5" id="KW-0112">Calmodulin-binding</keyword>
<comment type="similarity">
    <text evidence="2 9">Belongs to the group II decarboxylase family.</text>
</comment>
<dbReference type="GO" id="GO:0030170">
    <property type="term" value="F:pyridoxal phosphate binding"/>
    <property type="evidence" value="ECO:0007669"/>
    <property type="project" value="InterPro"/>
</dbReference>
<dbReference type="Gene3D" id="4.10.280.50">
    <property type="match status" value="1"/>
</dbReference>
<dbReference type="InterPro" id="IPR002129">
    <property type="entry name" value="PyrdxlP-dep_de-COase"/>
</dbReference>
<comment type="catalytic activity">
    <reaction evidence="9">
        <text>L-glutamate + H(+) = 4-aminobutanoate + CO2</text>
        <dbReference type="Rhea" id="RHEA:17785"/>
        <dbReference type="ChEBI" id="CHEBI:15378"/>
        <dbReference type="ChEBI" id="CHEBI:16526"/>
        <dbReference type="ChEBI" id="CHEBI:29985"/>
        <dbReference type="ChEBI" id="CHEBI:59888"/>
        <dbReference type="EC" id="4.1.1.15"/>
    </reaction>
</comment>
<evidence type="ECO:0000256" key="4">
    <source>
        <dbReference type="ARBA" id="ARBA00022793"/>
    </source>
</evidence>
<dbReference type="FunFam" id="4.10.280.50:FF:000002">
    <property type="entry name" value="Glutamate decarboxylase"/>
    <property type="match status" value="1"/>
</dbReference>
<dbReference type="CDD" id="cd06450">
    <property type="entry name" value="DOPA_deC_like"/>
    <property type="match status" value="1"/>
</dbReference>
<dbReference type="NCBIfam" id="TIGR01788">
    <property type="entry name" value="Glu-decarb-GAD"/>
    <property type="match status" value="1"/>
</dbReference>
<dbReference type="Pfam" id="PF00282">
    <property type="entry name" value="Pyridoxal_deC"/>
    <property type="match status" value="2"/>
</dbReference>
<keyword evidence="4 9" id="KW-0210">Decarboxylase</keyword>
<evidence type="ECO:0000256" key="9">
    <source>
        <dbReference type="RuleBase" id="RU361171"/>
    </source>
</evidence>
<evidence type="ECO:0000313" key="10">
    <source>
        <dbReference type="EMBL" id="VDC78930.1"/>
    </source>
</evidence>
<evidence type="ECO:0000256" key="2">
    <source>
        <dbReference type="ARBA" id="ARBA00009533"/>
    </source>
</evidence>
<dbReference type="InterPro" id="IPR010107">
    <property type="entry name" value="Glutamate_decarboxylase"/>
</dbReference>
<protein>
    <recommendedName>
        <fullName evidence="3 9">Glutamate decarboxylase</fullName>
        <ecNumber evidence="3 9">4.1.1.15</ecNumber>
    </recommendedName>
</protein>
<evidence type="ECO:0000256" key="6">
    <source>
        <dbReference type="ARBA" id="ARBA00022898"/>
    </source>
</evidence>
<keyword evidence="6 8" id="KW-0663">Pyridoxal phosphate</keyword>
<dbReference type="Gene3D" id="3.90.1150.160">
    <property type="match status" value="2"/>
</dbReference>
<dbReference type="AlphaFoldDB" id="A0A3P6A1V7"/>
<proteinExistence type="inferred from homology"/>
<dbReference type="InterPro" id="IPR015421">
    <property type="entry name" value="PyrdxlP-dep_Trfase_major"/>
</dbReference>
<evidence type="ECO:0000256" key="1">
    <source>
        <dbReference type="ARBA" id="ARBA00001933"/>
    </source>
</evidence>
<dbReference type="Gene3D" id="3.40.640.10">
    <property type="entry name" value="Type I PLP-dependent aspartate aminotransferase-like (Major domain)"/>
    <property type="match status" value="1"/>
</dbReference>
<dbReference type="FunFam" id="3.40.640.10:FF:000022">
    <property type="entry name" value="Glutamate decarboxylase"/>
    <property type="match status" value="1"/>
</dbReference>
<organism evidence="10">
    <name type="scientific">Brassica campestris</name>
    <name type="common">Field mustard</name>
    <dbReference type="NCBI Taxonomy" id="3711"/>
    <lineage>
        <taxon>Eukaryota</taxon>
        <taxon>Viridiplantae</taxon>
        <taxon>Streptophyta</taxon>
        <taxon>Embryophyta</taxon>
        <taxon>Tracheophyta</taxon>
        <taxon>Spermatophyta</taxon>
        <taxon>Magnoliopsida</taxon>
        <taxon>eudicotyledons</taxon>
        <taxon>Gunneridae</taxon>
        <taxon>Pentapetalae</taxon>
        <taxon>rosids</taxon>
        <taxon>malvids</taxon>
        <taxon>Brassicales</taxon>
        <taxon>Brassicaceae</taxon>
        <taxon>Brassiceae</taxon>
        <taxon>Brassica</taxon>
    </lineage>
</organism>
<comment type="cofactor">
    <cofactor evidence="1 8 9">
        <name>pyridoxal 5'-phosphate</name>
        <dbReference type="ChEBI" id="CHEBI:597326"/>
    </cofactor>
</comment>
<gene>
    <name evidence="10" type="ORF">BRAA03T10148Z</name>
</gene>
<dbReference type="GO" id="GO:0006536">
    <property type="term" value="P:glutamate metabolic process"/>
    <property type="evidence" value="ECO:0007669"/>
    <property type="project" value="InterPro"/>
</dbReference>